<gene>
    <name evidence="1" type="ORF">BDN72DRAFT_867225</name>
</gene>
<dbReference type="EMBL" id="ML208260">
    <property type="protein sequence ID" value="TFK76193.1"/>
    <property type="molecule type" value="Genomic_DNA"/>
</dbReference>
<protein>
    <submittedName>
        <fullName evidence="1">P-loop containing nucleoside triphosphate hydrolase protein</fullName>
    </submittedName>
</protein>
<organism evidence="1 2">
    <name type="scientific">Pluteus cervinus</name>
    <dbReference type="NCBI Taxonomy" id="181527"/>
    <lineage>
        <taxon>Eukaryota</taxon>
        <taxon>Fungi</taxon>
        <taxon>Dikarya</taxon>
        <taxon>Basidiomycota</taxon>
        <taxon>Agaricomycotina</taxon>
        <taxon>Agaricomycetes</taxon>
        <taxon>Agaricomycetidae</taxon>
        <taxon>Agaricales</taxon>
        <taxon>Pluteineae</taxon>
        <taxon>Pluteaceae</taxon>
        <taxon>Pluteus</taxon>
    </lineage>
</organism>
<dbReference type="Proteomes" id="UP000308600">
    <property type="component" value="Unassembled WGS sequence"/>
</dbReference>
<accession>A0ACD3BCX6</accession>
<reference evidence="1 2" key="1">
    <citation type="journal article" date="2019" name="Nat. Ecol. Evol.">
        <title>Megaphylogeny resolves global patterns of mushroom evolution.</title>
        <authorList>
            <person name="Varga T."/>
            <person name="Krizsan K."/>
            <person name="Foldi C."/>
            <person name="Dima B."/>
            <person name="Sanchez-Garcia M."/>
            <person name="Sanchez-Ramirez S."/>
            <person name="Szollosi G.J."/>
            <person name="Szarkandi J.G."/>
            <person name="Papp V."/>
            <person name="Albert L."/>
            <person name="Andreopoulos W."/>
            <person name="Angelini C."/>
            <person name="Antonin V."/>
            <person name="Barry K.W."/>
            <person name="Bougher N.L."/>
            <person name="Buchanan P."/>
            <person name="Buyck B."/>
            <person name="Bense V."/>
            <person name="Catcheside P."/>
            <person name="Chovatia M."/>
            <person name="Cooper J."/>
            <person name="Damon W."/>
            <person name="Desjardin D."/>
            <person name="Finy P."/>
            <person name="Geml J."/>
            <person name="Haridas S."/>
            <person name="Hughes K."/>
            <person name="Justo A."/>
            <person name="Karasinski D."/>
            <person name="Kautmanova I."/>
            <person name="Kiss B."/>
            <person name="Kocsube S."/>
            <person name="Kotiranta H."/>
            <person name="LaButti K.M."/>
            <person name="Lechner B.E."/>
            <person name="Liimatainen K."/>
            <person name="Lipzen A."/>
            <person name="Lukacs Z."/>
            <person name="Mihaltcheva S."/>
            <person name="Morgado L.N."/>
            <person name="Niskanen T."/>
            <person name="Noordeloos M.E."/>
            <person name="Ohm R.A."/>
            <person name="Ortiz-Santana B."/>
            <person name="Ovrebo C."/>
            <person name="Racz N."/>
            <person name="Riley R."/>
            <person name="Savchenko A."/>
            <person name="Shiryaev A."/>
            <person name="Soop K."/>
            <person name="Spirin V."/>
            <person name="Szebenyi C."/>
            <person name="Tomsovsky M."/>
            <person name="Tulloss R.E."/>
            <person name="Uehling J."/>
            <person name="Grigoriev I.V."/>
            <person name="Vagvolgyi C."/>
            <person name="Papp T."/>
            <person name="Martin F.M."/>
            <person name="Miettinen O."/>
            <person name="Hibbett D.S."/>
            <person name="Nagy L.G."/>
        </authorList>
    </citation>
    <scope>NUCLEOTIDE SEQUENCE [LARGE SCALE GENOMIC DNA]</scope>
    <source>
        <strain evidence="1 2">NL-1719</strain>
    </source>
</reference>
<proteinExistence type="predicted"/>
<keyword evidence="1" id="KW-0378">Hydrolase</keyword>
<name>A0ACD3BCX6_9AGAR</name>
<sequence>MDSMMFTTTDLLGPGPSVLEIDDHLELEAGPSSNLTFSLGGLLDPAPTISSTESQGNLLQVPIHRMLDELSLSTASKLDGSNQKANQTHVNPDNDFTLWCDRYRPQKFTELVGNERVAREVMTWVKQWDWCVFGRRKAKKRTKDEEQSDEPVDEFHRPRERILLLSGPPGLGKTTLAHIVASQAGYDALEINASDARSGQVVDDRIRSALEAGSMLGGNKPTMLILDEVDGATGAGENANSFIAKLIQLTTDRPRRKKNSGKNGKAQTQRPILRPIICICNDINASALTKLRQHSLQVRMTRPADVHVVKRLREICELERLKADSRALTALVGVTRGDLRGCLNTLQFIKSRNEDVTENVIRRATLGMKESETSITSILNDLFSPLSKKRVKELGLTEEEEGHYVSRLCHDIDACGRDISIAIGCFSHYATLRQHDANFTRYESANSWLGTYDLFSSAMYSDGDFSLRQYLPYTLVPFHALFHERGGRVERSQDDWEPDTDARQNQKITQTNQEIYQSISRGLRIASARHHGAYRHFVEMPMLQLELAPYINRIISPPIRPINSQVIKAGERALLSRLVSIMAALELRFVQERAEDGQLTYRLDPPVDVFITYDGKRANDIPASRYAVRHLVAGEVDNLLFAINNDVIEKGKRGKHDFSGSTRTDENGDQPPSKRFKADHTDIVDRPPTDFFGRPITTPSAGIRKVSGAKVLEKKFRIAFKYAEGNSAAVRKPVKVSSFL</sequence>
<evidence type="ECO:0000313" key="1">
    <source>
        <dbReference type="EMBL" id="TFK76193.1"/>
    </source>
</evidence>
<evidence type="ECO:0000313" key="2">
    <source>
        <dbReference type="Proteomes" id="UP000308600"/>
    </source>
</evidence>
<keyword evidence="2" id="KW-1185">Reference proteome</keyword>